<sequence>MSFIVITSAEAYDTIVESGEMPGLLALGAEIVLVRPLYDELARDPATAAFIAAHTPPFFIVRLHPWSRVYTAVSDYLRNYGRDRFAAGERGVLVMAEAGDWITFNREPNRYLAIAGPGCVDLIRAHLEGSGR</sequence>
<gene>
    <name evidence="1" type="ORF">ACFPPC_17795</name>
</gene>
<comment type="caution">
    <text evidence="1">The sequence shown here is derived from an EMBL/GenBank/DDBJ whole genome shotgun (WGS) entry which is preliminary data.</text>
</comment>
<name>A0ABW0HBP4_9HYPH</name>
<accession>A0ABW0HBP4</accession>
<protein>
    <submittedName>
        <fullName evidence="1">Uncharacterized protein</fullName>
    </submittedName>
</protein>
<reference evidence="2" key="1">
    <citation type="journal article" date="2019" name="Int. J. Syst. Evol. Microbiol.">
        <title>The Global Catalogue of Microorganisms (GCM) 10K type strain sequencing project: providing services to taxonomists for standard genome sequencing and annotation.</title>
        <authorList>
            <consortium name="The Broad Institute Genomics Platform"/>
            <consortium name="The Broad Institute Genome Sequencing Center for Infectious Disease"/>
            <person name="Wu L."/>
            <person name="Ma J."/>
        </authorList>
    </citation>
    <scope>NUCLEOTIDE SEQUENCE [LARGE SCALE GENOMIC DNA]</scope>
    <source>
        <strain evidence="2">CGMCC 1.16326</strain>
    </source>
</reference>
<dbReference type="RefSeq" id="WP_377009838.1">
    <property type="nucleotide sequence ID" value="NZ_JBHSLV010000031.1"/>
</dbReference>
<organism evidence="1 2">
    <name type="scientific">Bosea vestrisii</name>
    <dbReference type="NCBI Taxonomy" id="151416"/>
    <lineage>
        <taxon>Bacteria</taxon>
        <taxon>Pseudomonadati</taxon>
        <taxon>Pseudomonadota</taxon>
        <taxon>Alphaproteobacteria</taxon>
        <taxon>Hyphomicrobiales</taxon>
        <taxon>Boseaceae</taxon>
        <taxon>Bosea</taxon>
    </lineage>
</organism>
<evidence type="ECO:0000313" key="1">
    <source>
        <dbReference type="EMBL" id="MFC5394496.1"/>
    </source>
</evidence>
<proteinExistence type="predicted"/>
<keyword evidence="2" id="KW-1185">Reference proteome</keyword>
<dbReference type="Proteomes" id="UP001596104">
    <property type="component" value="Unassembled WGS sequence"/>
</dbReference>
<evidence type="ECO:0000313" key="2">
    <source>
        <dbReference type="Proteomes" id="UP001596104"/>
    </source>
</evidence>
<dbReference type="EMBL" id="JBHSLV010000031">
    <property type="protein sequence ID" value="MFC5394496.1"/>
    <property type="molecule type" value="Genomic_DNA"/>
</dbReference>